<gene>
    <name evidence="1" type="ORF">CWS20_04795</name>
</gene>
<evidence type="ECO:0000313" key="2">
    <source>
        <dbReference type="Proteomes" id="UP000233343"/>
    </source>
</evidence>
<dbReference type="InterPro" id="IPR036873">
    <property type="entry name" value="Rhodanese-like_dom_sf"/>
</dbReference>
<sequence>MLLLAIAVITVIYLFMRYRPVIGVDCSASYDNYPDSISVLDVRDYSQSNKNLSEGSINIPIAYLNRYYHEIKGKEIHVIASSQLEKNMSIRFLRKKGFSVIGYTLRKGDKTNGL</sequence>
<accession>A0A2N0ZLE2</accession>
<dbReference type="Gene3D" id="3.40.250.10">
    <property type="entry name" value="Rhodanese-like domain"/>
    <property type="match status" value="1"/>
</dbReference>
<dbReference type="SUPFAM" id="SSF52821">
    <property type="entry name" value="Rhodanese/Cell cycle control phosphatase"/>
    <property type="match status" value="1"/>
</dbReference>
<organism evidence="1 2">
    <name type="scientific">Cytobacillus horneckiae</name>
    <dbReference type="NCBI Taxonomy" id="549687"/>
    <lineage>
        <taxon>Bacteria</taxon>
        <taxon>Bacillati</taxon>
        <taxon>Bacillota</taxon>
        <taxon>Bacilli</taxon>
        <taxon>Bacillales</taxon>
        <taxon>Bacillaceae</taxon>
        <taxon>Cytobacillus</taxon>
    </lineage>
</organism>
<comment type="caution">
    <text evidence="1">The sequence shown here is derived from an EMBL/GenBank/DDBJ whole genome shotgun (WGS) entry which is preliminary data.</text>
</comment>
<dbReference type="AlphaFoldDB" id="A0A2N0ZLE2"/>
<keyword evidence="2" id="KW-1185">Reference proteome</keyword>
<dbReference type="RefSeq" id="WP_066199527.1">
    <property type="nucleotide sequence ID" value="NZ_JAFDQP010000002.1"/>
</dbReference>
<proteinExistence type="predicted"/>
<evidence type="ECO:0008006" key="3">
    <source>
        <dbReference type="Google" id="ProtNLM"/>
    </source>
</evidence>
<dbReference type="EMBL" id="PISD01000008">
    <property type="protein sequence ID" value="PKG30313.1"/>
    <property type="molecule type" value="Genomic_DNA"/>
</dbReference>
<dbReference type="Proteomes" id="UP000233343">
    <property type="component" value="Unassembled WGS sequence"/>
</dbReference>
<protein>
    <recommendedName>
        <fullName evidence="3">Sulfurtransferase</fullName>
    </recommendedName>
</protein>
<reference evidence="1 2" key="1">
    <citation type="journal article" date="2010" name="Int. J. Syst. Evol. Microbiol.">
        <title>Bacillus horneckiae sp. nov., isolated from a spacecraft-assembly clean room.</title>
        <authorList>
            <person name="Vaishampayan P."/>
            <person name="Probst A."/>
            <person name="Krishnamurthi S."/>
            <person name="Ghosh S."/>
            <person name="Osman S."/>
            <person name="McDowall A."/>
            <person name="Ruckmani A."/>
            <person name="Mayilraj S."/>
            <person name="Venkateswaran K."/>
        </authorList>
    </citation>
    <scope>NUCLEOTIDE SEQUENCE [LARGE SCALE GENOMIC DNA]</scope>
    <source>
        <strain evidence="2">1PO1SC</strain>
    </source>
</reference>
<name>A0A2N0ZLE2_9BACI</name>
<evidence type="ECO:0000313" key="1">
    <source>
        <dbReference type="EMBL" id="PKG30313.1"/>
    </source>
</evidence>